<feature type="transmembrane region" description="Helical" evidence="1">
    <location>
        <begin position="60"/>
        <end position="78"/>
    </location>
</feature>
<accession>D2S3H2</accession>
<reference evidence="2 3" key="1">
    <citation type="journal article" date="2010" name="Stand. Genomic Sci.">
        <title>Complete genome sequence of Haloterrigena turkmenica type strain (4k).</title>
        <authorList>
            <person name="Saunders E."/>
            <person name="Tindall B.J."/>
            <person name="Fahnrich R."/>
            <person name="Lapidus A."/>
            <person name="Copeland A."/>
            <person name="Del Rio T.G."/>
            <person name="Lucas S."/>
            <person name="Chen F."/>
            <person name="Tice H."/>
            <person name="Cheng J.F."/>
            <person name="Han C."/>
            <person name="Detter J.C."/>
            <person name="Bruce D."/>
            <person name="Goodwin L."/>
            <person name="Chain P."/>
            <person name="Pitluck S."/>
            <person name="Pati A."/>
            <person name="Ivanova N."/>
            <person name="Mavromatis K."/>
            <person name="Chen A."/>
            <person name="Palaniappan K."/>
            <person name="Land M."/>
            <person name="Hauser L."/>
            <person name="Chang Y.J."/>
            <person name="Jeffries C.D."/>
            <person name="Brettin T."/>
            <person name="Rohde M."/>
            <person name="Goker M."/>
            <person name="Bristow J."/>
            <person name="Eisen J.A."/>
            <person name="Markowitz V."/>
            <person name="Hugenholtz P."/>
            <person name="Klenk H.P."/>
            <person name="Kyrpides N.C."/>
        </authorList>
    </citation>
    <scope>NUCLEOTIDE SEQUENCE [LARGE SCALE GENOMIC DNA]</scope>
    <source>
        <strain evidence="3">ATCC 51198 / DSM 5511 / JCM 9101 / NCIMB 13204 / VKM B-1734 / 4k</strain>
    </source>
</reference>
<keyword evidence="1" id="KW-0472">Membrane</keyword>
<keyword evidence="2" id="KW-0614">Plasmid</keyword>
<keyword evidence="3" id="KW-1185">Reference proteome</keyword>
<dbReference type="EMBL" id="CP001865">
    <property type="protein sequence ID" value="ADB63919.1"/>
    <property type="molecule type" value="Genomic_DNA"/>
</dbReference>
<proteinExistence type="predicted"/>
<geneLocation type="plasmid" evidence="2 3">
    <name>pHTUR05</name>
</geneLocation>
<dbReference type="KEGG" id="htu:Htur_5031"/>
<protein>
    <submittedName>
        <fullName evidence="2">Uncharacterized protein</fullName>
    </submittedName>
</protein>
<sequence>MNGLLFALVAIGTAFLVSGELYDRRGDQSITVSAITGLTSNVIYSAAAIGLVLSSAMGGNYGLAIVGVLLLILLFFLARGNLELLKESEIRAKIAGQA</sequence>
<dbReference type="Proteomes" id="UP000001903">
    <property type="component" value="Plasmid pHTUR05"/>
</dbReference>
<evidence type="ECO:0000313" key="3">
    <source>
        <dbReference type="Proteomes" id="UP000001903"/>
    </source>
</evidence>
<dbReference type="AlphaFoldDB" id="D2S3H2"/>
<evidence type="ECO:0000256" key="1">
    <source>
        <dbReference type="SAM" id="Phobius"/>
    </source>
</evidence>
<gene>
    <name evidence="2" type="ordered locus">Htur_5031</name>
</gene>
<name>D2S3H2_HALTV</name>
<dbReference type="HOGENOM" id="CLU_2327207_0_0_2"/>
<organism evidence="2 3">
    <name type="scientific">Haloterrigena turkmenica (strain ATCC 51198 / DSM 5511 / JCM 9101 / NCIMB 13204 / VKM B-1734 / 4k)</name>
    <name type="common">Halococcus turkmenicus</name>
    <dbReference type="NCBI Taxonomy" id="543526"/>
    <lineage>
        <taxon>Archaea</taxon>
        <taxon>Methanobacteriati</taxon>
        <taxon>Methanobacteriota</taxon>
        <taxon>Stenosarchaea group</taxon>
        <taxon>Halobacteria</taxon>
        <taxon>Halobacteriales</taxon>
        <taxon>Natrialbaceae</taxon>
        <taxon>Haloterrigena</taxon>
    </lineage>
</organism>
<keyword evidence="1" id="KW-0812">Transmembrane</keyword>
<dbReference type="OrthoDB" id="199929at2157"/>
<keyword evidence="1" id="KW-1133">Transmembrane helix</keyword>
<dbReference type="GeneID" id="8745837"/>
<dbReference type="RefSeq" id="WP_012946158.1">
    <property type="nucleotide sequence ID" value="NC_013748.1"/>
</dbReference>
<feature type="transmembrane region" description="Helical" evidence="1">
    <location>
        <begin position="29"/>
        <end position="53"/>
    </location>
</feature>
<evidence type="ECO:0000313" key="2">
    <source>
        <dbReference type="EMBL" id="ADB63919.1"/>
    </source>
</evidence>